<evidence type="ECO:0000313" key="2">
    <source>
        <dbReference type="EMBL" id="CEO90508.1"/>
    </source>
</evidence>
<name>A0A0B7MQS1_9FIRM</name>
<sequence length="289" mass="32711">MKKLLSLFALFALLFLTSCAGSDNSVQVSGQQKQKSLINESGMTVQERFETPDGFTRVSVDDGSFGEYLRNLPLKSHGSRVRYYNGGVKLKDVHEAVVDIDVGERDLQQCADAVIRLRAEYLYGKEQYKRIHFNFTNGFNADYVTWRQGNRIAVEGNRAKWVKSAGQSTDYASFRKYLDMVFAYAGTLSLSQEMKQVPLEEMQIGDVFLKGATPGHCAIVVDMAENQATGEKLLMLAQSYMPAQDIHILKNPQNKGWSPWYSLNFGKIGEKLKTPEWEFTANQLVRFEE</sequence>
<organism evidence="2 3">
    <name type="scientific">Syntrophaceticus schinkii</name>
    <dbReference type="NCBI Taxonomy" id="499207"/>
    <lineage>
        <taxon>Bacteria</taxon>
        <taxon>Bacillati</taxon>
        <taxon>Bacillota</taxon>
        <taxon>Clostridia</taxon>
        <taxon>Thermoanaerobacterales</taxon>
        <taxon>Thermoanaerobacterales Family III. Incertae Sedis</taxon>
        <taxon>Syntrophaceticus</taxon>
    </lineage>
</organism>
<dbReference type="Pfam" id="PF16138">
    <property type="entry name" value="DUF4846"/>
    <property type="match status" value="1"/>
</dbReference>
<evidence type="ECO:0000313" key="3">
    <source>
        <dbReference type="Proteomes" id="UP000046155"/>
    </source>
</evidence>
<dbReference type="Proteomes" id="UP000046155">
    <property type="component" value="Unassembled WGS sequence"/>
</dbReference>
<feature type="signal peptide" evidence="1">
    <location>
        <begin position="1"/>
        <end position="20"/>
    </location>
</feature>
<dbReference type="AlphaFoldDB" id="A0A0B7MQS1"/>
<protein>
    <recommendedName>
        <fullName evidence="4">Lipoprotein</fullName>
    </recommendedName>
</protein>
<keyword evidence="1" id="KW-0732">Signal</keyword>
<proteinExistence type="predicted"/>
<dbReference type="InterPro" id="IPR032315">
    <property type="entry name" value="DUF4846"/>
</dbReference>
<feature type="chain" id="PRO_5039077634" description="Lipoprotein" evidence="1">
    <location>
        <begin position="21"/>
        <end position="289"/>
    </location>
</feature>
<evidence type="ECO:0008006" key="4">
    <source>
        <dbReference type="Google" id="ProtNLM"/>
    </source>
</evidence>
<accession>A0A0B7MQS1</accession>
<dbReference type="EMBL" id="CDRZ01000294">
    <property type="protein sequence ID" value="CEO90508.1"/>
    <property type="molecule type" value="Genomic_DNA"/>
</dbReference>
<reference evidence="3" key="1">
    <citation type="submission" date="2015-01" db="EMBL/GenBank/DDBJ databases">
        <authorList>
            <person name="Manzoor Shahid"/>
            <person name="Zubair Saima"/>
        </authorList>
    </citation>
    <scope>NUCLEOTIDE SEQUENCE [LARGE SCALE GENOMIC DNA]</scope>
    <source>
        <strain evidence="3">Sp3</strain>
    </source>
</reference>
<keyword evidence="3" id="KW-1185">Reference proteome</keyword>
<dbReference type="PROSITE" id="PS51257">
    <property type="entry name" value="PROKAR_LIPOPROTEIN"/>
    <property type="match status" value="1"/>
</dbReference>
<gene>
    <name evidence="2" type="ORF">SSCH_920003</name>
</gene>
<evidence type="ECO:0000256" key="1">
    <source>
        <dbReference type="SAM" id="SignalP"/>
    </source>
</evidence>
<dbReference type="RefSeq" id="WP_044666258.1">
    <property type="nucleotide sequence ID" value="NZ_CDRZ01000294.1"/>
</dbReference>